<dbReference type="Gene3D" id="3.40.50.2000">
    <property type="entry name" value="Glycogen Phosphorylase B"/>
    <property type="match status" value="2"/>
</dbReference>
<dbReference type="InterPro" id="IPR001830">
    <property type="entry name" value="Glyco_trans_20"/>
</dbReference>
<feature type="region of interest" description="Disordered" evidence="2">
    <location>
        <begin position="37"/>
        <end position="84"/>
    </location>
</feature>
<accession>A0ABQ6MCF5</accession>
<evidence type="ECO:0000313" key="4">
    <source>
        <dbReference type="Proteomes" id="UP001165060"/>
    </source>
</evidence>
<reference evidence="3 4" key="1">
    <citation type="journal article" date="2023" name="Commun. Biol.">
        <title>Genome analysis of Parmales, the sister group of diatoms, reveals the evolutionary specialization of diatoms from phago-mixotrophs to photoautotrophs.</title>
        <authorList>
            <person name="Ban H."/>
            <person name="Sato S."/>
            <person name="Yoshikawa S."/>
            <person name="Yamada K."/>
            <person name="Nakamura Y."/>
            <person name="Ichinomiya M."/>
            <person name="Sato N."/>
            <person name="Blanc-Mathieu R."/>
            <person name="Endo H."/>
            <person name="Kuwata A."/>
            <person name="Ogata H."/>
        </authorList>
    </citation>
    <scope>NUCLEOTIDE SEQUENCE [LARGE SCALE GENOMIC DNA]</scope>
</reference>
<dbReference type="Gene3D" id="3.40.50.1000">
    <property type="entry name" value="HAD superfamily/HAD-like"/>
    <property type="match status" value="1"/>
</dbReference>
<feature type="region of interest" description="Disordered" evidence="2">
    <location>
        <begin position="1007"/>
        <end position="1029"/>
    </location>
</feature>
<dbReference type="InterPro" id="IPR036412">
    <property type="entry name" value="HAD-like_sf"/>
</dbReference>
<feature type="compositionally biased region" description="Gly residues" evidence="2">
    <location>
        <begin position="57"/>
        <end position="78"/>
    </location>
</feature>
<protein>
    <submittedName>
        <fullName evidence="3">Uncharacterized protein</fullName>
    </submittedName>
</protein>
<feature type="region of interest" description="Disordered" evidence="2">
    <location>
        <begin position="141"/>
        <end position="187"/>
    </location>
</feature>
<sequence length="1100" mass="118867">MEIQRISLSVVAPIPIGHSLHVTAPFLSSIIGDASTPPSSLRRLSKRQPGVPPPPGGVGSVGDAGGGGEQAIGLGHGGPADSSQTVELFTTPETYPRWTTLAPLIVPSSTTTHRRFNYRYVLFTAAGQALRYEGDTVSKSGNLIVTDESPDDDDAPPAPPPPSSPEAAHLPSPPASPTSRAKARGASGVSVPAFRSLPLPVGGRGGGVANVEDYFETGLLQTSLDASASFFTKLAYDPPAAPLGGSFSSSHSADLGSSSDDDSQPPRRNALFLLCVHLPVSLSKNEDGTWAGKWTHSLIAKTSGSVASEVPTWWIGGVKRRPGTTPEDEEAIARMLLEMNVYVVFIDEDLHDESYLGMCKQSIWDQTRYLKWWRAYQEVNRMFGEKANAVMKAGDNAWVHDYHLALVPKYLNDRQMLEHGKRTTNTIFFLHIPFPTSQIFRELECGVQLLEGMLCADVVGFHAFDHARHFLNACKRIMGLSYESKAGGLIGLQNHDRTVMVTMSHVSIEPDVLSRTMLSTTHIRDELLKKHAGRKIVAGMDVAQKLAGLPLKFLAYERLLSDFPSWQKKAVLVQRCFSPGNRVGDETNTISEVRAIVKRIVANFGPDCIDYQEIDGNETGRNAPIEERVGLWMASDVWMGTAIREGLNLHPLEFVYCREEAGVIIASEFSAAAQILNGALRVNPFDVQVTASVIDSALRMGQQEREARRSRDIDFVSNRAASQWSRHVLKDLVEAVSANASSRSDDDELQGKVVTKSDVGKLKKAYQESKSRVIICDYGGTLLAKEAPGIYIKKDVSATAGRKPTEAVLDSLEVLSADPNNTVFVVSGVNRRELDLAIGDVGKLGLAASNGACFAWPAKRGGQRRWQAFEFGVDWEAVKATAIPIMSKYAARTNGSSLKVLDLSLSWSFFSSDPEWGSLQATYIVPELQEALAAYDVQVVTLKGQVEVVPKKLHKGVVVKRLLREVSIRDGRFPDFIMCIGDDKSDEAMFTEVFSFLGDQGDPSASASTSASALVPISGEGGGEGEGEIAAGELPAFDPSQKQYAFTITVGKKSKSIASQFVHDCASVQSLFCELAGVDEGGVAGGQTQRVVGSVAAFDV</sequence>
<dbReference type="SUPFAM" id="SSF56784">
    <property type="entry name" value="HAD-like"/>
    <property type="match status" value="1"/>
</dbReference>
<dbReference type="InterPro" id="IPR003337">
    <property type="entry name" value="Trehalose_PPase"/>
</dbReference>
<organism evidence="3 4">
    <name type="scientific">Tetraparma gracilis</name>
    <dbReference type="NCBI Taxonomy" id="2962635"/>
    <lineage>
        <taxon>Eukaryota</taxon>
        <taxon>Sar</taxon>
        <taxon>Stramenopiles</taxon>
        <taxon>Ochrophyta</taxon>
        <taxon>Bolidophyceae</taxon>
        <taxon>Parmales</taxon>
        <taxon>Triparmaceae</taxon>
        <taxon>Tetraparma</taxon>
    </lineage>
</organism>
<evidence type="ECO:0000256" key="1">
    <source>
        <dbReference type="ARBA" id="ARBA00005409"/>
    </source>
</evidence>
<dbReference type="PANTHER" id="PTHR10788:SF109">
    <property type="entry name" value="CBM20 DOMAIN-CONTAINING PROTEIN"/>
    <property type="match status" value="1"/>
</dbReference>
<dbReference type="Pfam" id="PF00982">
    <property type="entry name" value="Glyco_transf_20"/>
    <property type="match status" value="1"/>
</dbReference>
<dbReference type="SUPFAM" id="SSF53756">
    <property type="entry name" value="UDP-Glycosyltransferase/glycogen phosphorylase"/>
    <property type="match status" value="1"/>
</dbReference>
<evidence type="ECO:0000256" key="2">
    <source>
        <dbReference type="SAM" id="MobiDB-lite"/>
    </source>
</evidence>
<dbReference type="InterPro" id="IPR023214">
    <property type="entry name" value="HAD_sf"/>
</dbReference>
<dbReference type="Proteomes" id="UP001165060">
    <property type="component" value="Unassembled WGS sequence"/>
</dbReference>
<proteinExistence type="inferred from homology"/>
<name>A0ABQ6MCF5_9STRA</name>
<evidence type="ECO:0000313" key="3">
    <source>
        <dbReference type="EMBL" id="GMI23715.1"/>
    </source>
</evidence>
<dbReference type="CDD" id="cd03788">
    <property type="entry name" value="GT20_TPS"/>
    <property type="match status" value="1"/>
</dbReference>
<dbReference type="Gene3D" id="3.30.70.1020">
    <property type="entry name" value="Trehalose-6-phosphate phosphatase related protein, domain 2"/>
    <property type="match status" value="1"/>
</dbReference>
<gene>
    <name evidence="3" type="ORF">TeGR_g8844</name>
</gene>
<keyword evidence="4" id="KW-1185">Reference proteome</keyword>
<comment type="caution">
    <text evidence="3">The sequence shown here is derived from an EMBL/GenBank/DDBJ whole genome shotgun (WGS) entry which is preliminary data.</text>
</comment>
<dbReference type="PANTHER" id="PTHR10788">
    <property type="entry name" value="TREHALOSE-6-PHOSPHATE SYNTHASE"/>
    <property type="match status" value="1"/>
</dbReference>
<dbReference type="EMBL" id="BRYB01000136">
    <property type="protein sequence ID" value="GMI23715.1"/>
    <property type="molecule type" value="Genomic_DNA"/>
</dbReference>
<dbReference type="Pfam" id="PF02358">
    <property type="entry name" value="Trehalose_PPase"/>
    <property type="match status" value="1"/>
</dbReference>
<comment type="similarity">
    <text evidence="1">In the N-terminal section; belongs to the glycosyltransferase 20 family.</text>
</comment>